<evidence type="ECO:0008006" key="11">
    <source>
        <dbReference type="Google" id="ProtNLM"/>
    </source>
</evidence>
<sequence>MIGIVIWVSCLKSETKEMSQNATSNKAFEIESNSIDYVDASQRNGHVKDLFTLWFCTNIAPLAVITGAMSVQTFHLNIMSALTAIILGHFFGASILALTSAQGPQVGIPQMIQSRAQFGRYGALLVVIFTTFIYLGFFTSNIILSGKTLHTVIPAIPVPTATVICAITATLIGIIGYHFIHKFNKIGTWFMGGALLIGFALMIPHVTADVLAKGSFNLKGWFAMFCVCAIWQISFSPYTSDYSRYLPKEIGIFKPFIYTYLGAALGTVVAFCFGMLAVSLFTINDAMEAVKTATGGFGVVLMILFLCNIIGHNAMNLYGASLSFITAIQTFAGKWIPTKSTRIILSIFVLILATSTALWASSSFISYFLNFIFALLFILVPWVVINLMDFYYINKMQYDIASIFDEHGGQYGKYNMKTLVTYFVGIVVQIPFLTNSFFTGRWANVIQDVDISWIVGMIVTAVVYFVFNQSKVTARDYTVSTKKC</sequence>
<feature type="transmembrane region" description="Helical" evidence="8">
    <location>
        <begin position="220"/>
        <end position="238"/>
    </location>
</feature>
<dbReference type="PIRSF" id="PIRSF002744">
    <property type="entry name" value="Pur-cyt_permease"/>
    <property type="match status" value="1"/>
</dbReference>
<dbReference type="PANTHER" id="PTHR31806:SF1">
    <property type="entry name" value="PURINE-CYTOSINE PERMEASE FCY2-RELATED"/>
    <property type="match status" value="1"/>
</dbReference>
<comment type="similarity">
    <text evidence="2 7">Belongs to the purine-cytosine permease (2.A.39) family.</text>
</comment>
<keyword evidence="10" id="KW-1185">Reference proteome</keyword>
<keyword evidence="5 8" id="KW-1133">Transmembrane helix</keyword>
<dbReference type="Proteomes" id="UP000018433">
    <property type="component" value="Unassembled WGS sequence"/>
</dbReference>
<keyword evidence="6 7" id="KW-0472">Membrane</keyword>
<reference evidence="9 10" key="1">
    <citation type="submission" date="2013-02" db="EMBL/GenBank/DDBJ databases">
        <title>The Genome Sequence of Acinetobacter soli NIPH 2899.</title>
        <authorList>
            <consortium name="The Broad Institute Genome Sequencing Platform"/>
            <consortium name="The Broad Institute Genome Sequencing Center for Infectious Disease"/>
            <person name="Cerqueira G."/>
            <person name="Feldgarden M."/>
            <person name="Courvalin P."/>
            <person name="Perichon B."/>
            <person name="Grillot-Courvalin C."/>
            <person name="Clermont D."/>
            <person name="Rocha E."/>
            <person name="Yoon E.-J."/>
            <person name="Nemec A."/>
            <person name="Walker B."/>
            <person name="Young S.K."/>
            <person name="Zeng Q."/>
            <person name="Gargeya S."/>
            <person name="Fitzgerald M."/>
            <person name="Haas B."/>
            <person name="Abouelleil A."/>
            <person name="Alvarado L."/>
            <person name="Arachchi H.M."/>
            <person name="Berlin A.M."/>
            <person name="Chapman S.B."/>
            <person name="Dewar J."/>
            <person name="Goldberg J."/>
            <person name="Griggs A."/>
            <person name="Gujja S."/>
            <person name="Hansen M."/>
            <person name="Howarth C."/>
            <person name="Imamovic A."/>
            <person name="Larimer J."/>
            <person name="McCowan C."/>
            <person name="Murphy C."/>
            <person name="Neiman D."/>
            <person name="Pearson M."/>
            <person name="Priest M."/>
            <person name="Roberts A."/>
            <person name="Saif S."/>
            <person name="Shea T."/>
            <person name="Sisk P."/>
            <person name="Sykes S."/>
            <person name="Wortman J."/>
            <person name="Nusbaum C."/>
            <person name="Birren B."/>
        </authorList>
    </citation>
    <scope>NUCLEOTIDE SEQUENCE [LARGE SCALE GENOMIC DNA]</scope>
    <source>
        <strain evidence="9 10">NIPH 2899</strain>
    </source>
</reference>
<gene>
    <name evidence="9" type="ORF">F950_03036</name>
</gene>
<feature type="transmembrane region" description="Helical" evidence="8">
    <location>
        <begin position="258"/>
        <end position="281"/>
    </location>
</feature>
<dbReference type="InterPro" id="IPR001248">
    <property type="entry name" value="Pur-cyt_permease"/>
</dbReference>
<feature type="transmembrane region" description="Helical" evidence="8">
    <location>
        <begin position="186"/>
        <end position="208"/>
    </location>
</feature>
<evidence type="ECO:0000256" key="5">
    <source>
        <dbReference type="ARBA" id="ARBA00022989"/>
    </source>
</evidence>
<accession>A0ABN0JTV8</accession>
<feature type="transmembrane region" description="Helical" evidence="8">
    <location>
        <begin position="156"/>
        <end position="180"/>
    </location>
</feature>
<feature type="transmembrane region" description="Helical" evidence="8">
    <location>
        <begin position="293"/>
        <end position="311"/>
    </location>
</feature>
<feature type="transmembrane region" description="Helical" evidence="8">
    <location>
        <begin position="121"/>
        <end position="144"/>
    </location>
</feature>
<organism evidence="9 10">
    <name type="scientific">Acinetobacter soli NIPH 2899</name>
    <dbReference type="NCBI Taxonomy" id="1217677"/>
    <lineage>
        <taxon>Bacteria</taxon>
        <taxon>Pseudomonadati</taxon>
        <taxon>Pseudomonadota</taxon>
        <taxon>Gammaproteobacteria</taxon>
        <taxon>Moraxellales</taxon>
        <taxon>Moraxellaceae</taxon>
        <taxon>Acinetobacter</taxon>
    </lineage>
</organism>
<evidence type="ECO:0000256" key="6">
    <source>
        <dbReference type="ARBA" id="ARBA00023136"/>
    </source>
</evidence>
<evidence type="ECO:0000256" key="1">
    <source>
        <dbReference type="ARBA" id="ARBA00004141"/>
    </source>
</evidence>
<feature type="transmembrane region" description="Helical" evidence="8">
    <location>
        <begin position="367"/>
        <end position="388"/>
    </location>
</feature>
<dbReference type="Pfam" id="PF02133">
    <property type="entry name" value="Transp_cyt_pur"/>
    <property type="match status" value="1"/>
</dbReference>
<protein>
    <recommendedName>
        <fullName evidence="11">NCS1 nucleoside transporter</fullName>
    </recommendedName>
</protein>
<evidence type="ECO:0000313" key="10">
    <source>
        <dbReference type="Proteomes" id="UP000018433"/>
    </source>
</evidence>
<keyword evidence="3 7" id="KW-0813">Transport</keyword>
<dbReference type="InterPro" id="IPR026030">
    <property type="entry name" value="Pur-cyt_permease_Fcy2/21/22"/>
</dbReference>
<feature type="transmembrane region" description="Helical" evidence="8">
    <location>
        <begin position="419"/>
        <end position="439"/>
    </location>
</feature>
<evidence type="ECO:0000256" key="2">
    <source>
        <dbReference type="ARBA" id="ARBA00008974"/>
    </source>
</evidence>
<name>A0ABN0JTV8_9GAMM</name>
<feature type="transmembrane region" description="Helical" evidence="8">
    <location>
        <begin position="451"/>
        <end position="467"/>
    </location>
</feature>
<comment type="caution">
    <text evidence="9">The sequence shown here is derived from an EMBL/GenBank/DDBJ whole genome shotgun (WGS) entry which is preliminary data.</text>
</comment>
<proteinExistence type="inferred from homology"/>
<feature type="transmembrane region" description="Helical" evidence="8">
    <location>
        <begin position="51"/>
        <end position="71"/>
    </location>
</feature>
<evidence type="ECO:0000256" key="4">
    <source>
        <dbReference type="ARBA" id="ARBA00022692"/>
    </source>
</evidence>
<dbReference type="Gene3D" id="1.10.4160.10">
    <property type="entry name" value="Hydantoin permease"/>
    <property type="match status" value="1"/>
</dbReference>
<comment type="subcellular location">
    <subcellularLocation>
        <location evidence="1">Membrane</location>
        <topology evidence="1">Multi-pass membrane protein</topology>
    </subcellularLocation>
</comment>
<keyword evidence="4 8" id="KW-0812">Transmembrane</keyword>
<feature type="transmembrane region" description="Helical" evidence="8">
    <location>
        <begin position="343"/>
        <end position="361"/>
    </location>
</feature>
<feature type="transmembrane region" description="Helical" evidence="8">
    <location>
        <begin position="78"/>
        <end position="101"/>
    </location>
</feature>
<evidence type="ECO:0000256" key="7">
    <source>
        <dbReference type="PIRNR" id="PIRNR002744"/>
    </source>
</evidence>
<evidence type="ECO:0000256" key="8">
    <source>
        <dbReference type="SAM" id="Phobius"/>
    </source>
</evidence>
<dbReference type="EMBL" id="APPV01000013">
    <property type="protein sequence ID" value="ENV58961.1"/>
    <property type="molecule type" value="Genomic_DNA"/>
</dbReference>
<evidence type="ECO:0000256" key="3">
    <source>
        <dbReference type="ARBA" id="ARBA00022448"/>
    </source>
</evidence>
<dbReference type="PANTHER" id="PTHR31806">
    <property type="entry name" value="PURINE-CYTOSINE PERMEASE FCY2-RELATED"/>
    <property type="match status" value="1"/>
</dbReference>
<evidence type="ECO:0000313" key="9">
    <source>
        <dbReference type="EMBL" id="ENV58961.1"/>
    </source>
</evidence>